<protein>
    <submittedName>
        <fullName evidence="1">DUF1763-domain-containing protein</fullName>
    </submittedName>
</protein>
<reference evidence="1 2" key="1">
    <citation type="submission" date="2016-05" db="EMBL/GenBank/DDBJ databases">
        <title>Comparative analysis of secretome profiles of manganese(II)-oxidizing ascomycete fungi.</title>
        <authorList>
            <consortium name="DOE Joint Genome Institute"/>
            <person name="Zeiner C.A."/>
            <person name="Purvine S.O."/>
            <person name="Zink E.M."/>
            <person name="Wu S."/>
            <person name="Pasa-Tolic L."/>
            <person name="Chaput D.L."/>
            <person name="Haridas S."/>
            <person name="Grigoriev I.V."/>
            <person name="Santelli C.M."/>
            <person name="Hansel C.M."/>
        </authorList>
    </citation>
    <scope>NUCLEOTIDE SEQUENCE [LARGE SCALE GENOMIC DNA]</scope>
    <source>
        <strain evidence="1 2">AP3s5-JAC2a</strain>
    </source>
</reference>
<dbReference type="OrthoDB" id="4392610at2759"/>
<evidence type="ECO:0000313" key="2">
    <source>
        <dbReference type="Proteomes" id="UP000077069"/>
    </source>
</evidence>
<keyword evidence="2" id="KW-1185">Reference proteome</keyword>
<accession>A0A177CRU9</accession>
<proteinExistence type="predicted"/>
<gene>
    <name evidence="1" type="ORF">CC84DRAFT_456596</name>
</gene>
<dbReference type="AlphaFoldDB" id="A0A177CRU9"/>
<dbReference type="InParanoid" id="A0A177CRU9"/>
<dbReference type="EMBL" id="KV441549">
    <property type="protein sequence ID" value="OAG09921.1"/>
    <property type="molecule type" value="Genomic_DNA"/>
</dbReference>
<sequence length="135" mass="15962">MSRQEILYAYRHLLRQGLRAIQFSKPARFTLRDRIRLAFRKGSVSDFDAQRIKNTLEFLQYATKENGLEHKILKNLLFVWWSQQDGGKSKPNQKNMTREELRMKTIAFDAFNHNIDMLNESMDICLPAMTVRDPV</sequence>
<organism evidence="1 2">
    <name type="scientific">Paraphaeosphaeria sporulosa</name>
    <dbReference type="NCBI Taxonomy" id="1460663"/>
    <lineage>
        <taxon>Eukaryota</taxon>
        <taxon>Fungi</taxon>
        <taxon>Dikarya</taxon>
        <taxon>Ascomycota</taxon>
        <taxon>Pezizomycotina</taxon>
        <taxon>Dothideomycetes</taxon>
        <taxon>Pleosporomycetidae</taxon>
        <taxon>Pleosporales</taxon>
        <taxon>Massarineae</taxon>
        <taxon>Didymosphaeriaceae</taxon>
        <taxon>Paraphaeosphaeria</taxon>
    </lineage>
</organism>
<name>A0A177CRU9_9PLEO</name>
<dbReference type="STRING" id="1460663.A0A177CRU9"/>
<dbReference type="GeneID" id="28769839"/>
<evidence type="ECO:0000313" key="1">
    <source>
        <dbReference type="EMBL" id="OAG09921.1"/>
    </source>
</evidence>
<dbReference type="Proteomes" id="UP000077069">
    <property type="component" value="Unassembled WGS sequence"/>
</dbReference>
<dbReference type="RefSeq" id="XP_018040286.1">
    <property type="nucleotide sequence ID" value="XM_018186353.1"/>
</dbReference>